<reference evidence="1 2" key="1">
    <citation type="submission" date="2024-02" db="EMBL/GenBank/DDBJ databases">
        <authorList>
            <person name="Chen Y."/>
            <person name="Shah S."/>
            <person name="Dougan E. K."/>
            <person name="Thang M."/>
            <person name="Chan C."/>
        </authorList>
    </citation>
    <scope>NUCLEOTIDE SEQUENCE [LARGE SCALE GENOMIC DNA]</scope>
</reference>
<evidence type="ECO:0000313" key="1">
    <source>
        <dbReference type="EMBL" id="CAK8989199.1"/>
    </source>
</evidence>
<gene>
    <name evidence="1" type="ORF">CCMP2556_LOCUS1565</name>
</gene>
<organism evidence="1 2">
    <name type="scientific">Durusdinium trenchii</name>
    <dbReference type="NCBI Taxonomy" id="1381693"/>
    <lineage>
        <taxon>Eukaryota</taxon>
        <taxon>Sar</taxon>
        <taxon>Alveolata</taxon>
        <taxon>Dinophyceae</taxon>
        <taxon>Suessiales</taxon>
        <taxon>Symbiodiniaceae</taxon>
        <taxon>Durusdinium</taxon>
    </lineage>
</organism>
<sequence length="1281" mass="142394">MRAFSAGDKVEVWSVTQSTWLPGVVEAFVAERATVEGVQWPAGTIKVCTQGGGYEWIPQLETNVSVRRVPLAEQGTLDQMIAANGLLADSAILSASCPSSAYDATGLQYGFPERQTGSDQSPVSEDVRNLLVDHSSFCDERSKRSLLDLDSLAGIMKESDAAVKATIGQNVIVLMGSTGSGKTCFMHTIAGQELIPKSNGLSRDGWEAKHPMEGFTIGHTQRSETRSLRALNVKPDVVVVDAPGQSDTRGDDIEIATSAACSQIAENCRMLRFVVLINCATLLSDRAQGLRRIAELVANVMPDFGIRRDHPYAANFFFTHVEVLNLQEKLDPESARHQVYVWLREVLGGSELDADSYAPLNFMLKSMELDQEGKMPRLVDVYNPAWTTQESLCTAVMRFGPDFALGQHGDSTRASSIGALLLPASKAKIERMLLTSREEVRVKLQQANPEDVPHLSILRHNLELVKEYLMSLPKVAAAIDEIANLFLCRFQDLQLDAFNLISKIHGDEDFGEMDAKQLWSTIGFLEGIASLGPGNDAMPKCEVGHFQNRLESSLKMCLDNVKRACDGADIESLPRTHQFIRWQSKIRAWSSIKPDLSQQMDSFLQGYIDQAIGGASKHPDELHAHVLLVARLENISDIATQMPGFGDAAKIDGALKDAEECLEKHFEHIFESASQAANASVRAVLESPESDSVDFVVLKTVGKELKESRSAWESGLEAASKTHARVVKWYERLQGAATGWLDSLQERNKEMLDTVGVIAAGGNKSDVDLATGACCKNLYYTMSELVDSLPDVDRQNCMKSTCDVVLLDTLNCFNGVSSAALTLSTQVVNGSATQSILQSLRVLIEVLQGFAWMDIAKDADAPNSTLDKLQKQVQEYSDELYRSLCTLLRTFLETSPVKRSLSKFLRAWKEFQGLSELIPVFQFLEDEQASVPPWLLNPHCTISTPFRQKMSTISFTPMTSYGVQKSADDIKMLVFSCVDAPGNYKDLQLRELFLFLSQDVAPNHKKQRPSNTLLSPSLVLGYHEIFAATNGPKEKDFVLCTLEKWRGLMLLSLLKMFGPEEQVHEQVKREVLDDLGKVRDMIGNPTERQSAADTLVKLALLELKSSAFNEAQRLWQQYQCLLTTRNFEDDQTIQLQLEDFDFTGLKDLLGERPEKESAESTLSKTFHLRLGRIESTVRERLSLAKRSVHEPEIFAREFRKLKAADAELGDYLKLYKDIQGKRPVFDLCAELEEKNYDACLNHADELQCLVSKWEGVDILTRTQLSEAEVALKKAGFTPRSI</sequence>
<accession>A0ABP0HIM4</accession>
<comment type="caution">
    <text evidence="1">The sequence shown here is derived from an EMBL/GenBank/DDBJ whole genome shotgun (WGS) entry which is preliminary data.</text>
</comment>
<dbReference type="Proteomes" id="UP001642484">
    <property type="component" value="Unassembled WGS sequence"/>
</dbReference>
<dbReference type="Gene3D" id="3.40.50.300">
    <property type="entry name" value="P-loop containing nucleotide triphosphate hydrolases"/>
    <property type="match status" value="1"/>
</dbReference>
<dbReference type="InterPro" id="IPR027417">
    <property type="entry name" value="P-loop_NTPase"/>
</dbReference>
<proteinExistence type="predicted"/>
<keyword evidence="2" id="KW-1185">Reference proteome</keyword>
<evidence type="ECO:0000313" key="2">
    <source>
        <dbReference type="Proteomes" id="UP001642484"/>
    </source>
</evidence>
<dbReference type="CDD" id="cd00882">
    <property type="entry name" value="Ras_like_GTPase"/>
    <property type="match status" value="1"/>
</dbReference>
<dbReference type="SUPFAM" id="SSF52540">
    <property type="entry name" value="P-loop containing nucleoside triphosphate hydrolases"/>
    <property type="match status" value="1"/>
</dbReference>
<dbReference type="EMBL" id="CAXAMN010000525">
    <property type="protein sequence ID" value="CAK8989199.1"/>
    <property type="molecule type" value="Genomic_DNA"/>
</dbReference>
<protein>
    <submittedName>
        <fullName evidence="1">Uncharacterized protein</fullName>
    </submittedName>
</protein>
<name>A0ABP0HIM4_9DINO</name>